<name>A0A2P7AUQ8_9HYPH</name>
<dbReference type="RefSeq" id="WP_106716400.1">
    <property type="nucleotide sequence ID" value="NZ_JACHXT010000001.1"/>
</dbReference>
<dbReference type="AlphaFoldDB" id="A0A2P7AUQ8"/>
<evidence type="ECO:0000313" key="1">
    <source>
        <dbReference type="EMBL" id="PSH57959.1"/>
    </source>
</evidence>
<accession>A0A2P7AUQ8</accession>
<comment type="caution">
    <text evidence="1">The sequence shown here is derived from an EMBL/GenBank/DDBJ whole genome shotgun (WGS) entry which is preliminary data.</text>
</comment>
<sequence length="167" mass="18992">MLYQVNKDGRIVHITSEPSGDGAEEAVARIKSDTRNGEWFQILPIPYPEEPVIRPDGQYELDPDGNVRMHVPGYSHPDVSLFTHYHNKRGELAERPKIPELVKTQIRADGKDFVPIIGLPEPVTIYVDGEPYEVTGGRLDFTAEEPGRYKIEFRWPVQDFHGEIVAK</sequence>
<protein>
    <submittedName>
        <fullName evidence="1">Uncharacterized protein</fullName>
    </submittedName>
</protein>
<evidence type="ECO:0000313" key="2">
    <source>
        <dbReference type="Proteomes" id="UP000241158"/>
    </source>
</evidence>
<dbReference type="Proteomes" id="UP000241158">
    <property type="component" value="Unassembled WGS sequence"/>
</dbReference>
<keyword evidence="2" id="KW-1185">Reference proteome</keyword>
<reference evidence="2" key="1">
    <citation type="submission" date="2017-11" db="EMBL/GenBank/DDBJ databases">
        <authorList>
            <person name="Kuznetsova I."/>
            <person name="Sazanova A."/>
            <person name="Chirak E."/>
            <person name="Safronova V."/>
            <person name="Willems A."/>
        </authorList>
    </citation>
    <scope>NUCLEOTIDE SEQUENCE [LARGE SCALE GENOMIC DNA]</scope>
    <source>
        <strain evidence="2">PEPV15</strain>
    </source>
</reference>
<organism evidence="1 2">
    <name type="scientific">Phyllobacterium endophyticum</name>
    <dbReference type="NCBI Taxonomy" id="1149773"/>
    <lineage>
        <taxon>Bacteria</taxon>
        <taxon>Pseudomonadati</taxon>
        <taxon>Pseudomonadota</taxon>
        <taxon>Alphaproteobacteria</taxon>
        <taxon>Hyphomicrobiales</taxon>
        <taxon>Phyllobacteriaceae</taxon>
        <taxon>Phyllobacterium</taxon>
    </lineage>
</organism>
<proteinExistence type="predicted"/>
<gene>
    <name evidence="1" type="ORF">CU100_09775</name>
</gene>
<dbReference type="EMBL" id="PGGN01000002">
    <property type="protein sequence ID" value="PSH57959.1"/>
    <property type="molecule type" value="Genomic_DNA"/>
</dbReference>